<evidence type="ECO:0000256" key="1">
    <source>
        <dbReference type="SAM" id="MobiDB-lite"/>
    </source>
</evidence>
<dbReference type="Proteomes" id="UP000198693">
    <property type="component" value="Unassembled WGS sequence"/>
</dbReference>
<dbReference type="STRING" id="463301.SAMN04487955_101489"/>
<feature type="transmembrane region" description="Helical" evidence="2">
    <location>
        <begin position="7"/>
        <end position="29"/>
    </location>
</feature>
<proteinExistence type="predicted"/>
<evidence type="ECO:0000313" key="4">
    <source>
        <dbReference type="Proteomes" id="UP000198693"/>
    </source>
</evidence>
<organism evidence="3 4">
    <name type="scientific">Halomonas korlensis</name>
    <dbReference type="NCBI Taxonomy" id="463301"/>
    <lineage>
        <taxon>Bacteria</taxon>
        <taxon>Pseudomonadati</taxon>
        <taxon>Pseudomonadota</taxon>
        <taxon>Gammaproteobacteria</taxon>
        <taxon>Oceanospirillales</taxon>
        <taxon>Halomonadaceae</taxon>
        <taxon>Halomonas</taxon>
    </lineage>
</organism>
<protein>
    <submittedName>
        <fullName evidence="3">Uncharacterized protein</fullName>
    </submittedName>
</protein>
<evidence type="ECO:0000256" key="2">
    <source>
        <dbReference type="SAM" id="Phobius"/>
    </source>
</evidence>
<keyword evidence="4" id="KW-1185">Reference proteome</keyword>
<dbReference type="OrthoDB" id="6182707at2"/>
<evidence type="ECO:0000313" key="3">
    <source>
        <dbReference type="EMBL" id="SFU35632.1"/>
    </source>
</evidence>
<feature type="transmembrane region" description="Helical" evidence="2">
    <location>
        <begin position="86"/>
        <end position="110"/>
    </location>
</feature>
<sequence>MLLSDSMALLWLTYIVLSLVVLGAGYLGLAFLPRLPRLIITWMVAGVMWMPSRFRLPLLEEGEYYTGFAPAVMVAGVAMLERNAASMVPAAILVMVGALAGGAAGVAVWWRGRRVDHRHDTRAPDRNASPERTGKRREPMIG</sequence>
<keyword evidence="2" id="KW-0472">Membrane</keyword>
<name>A0A1I7FHE8_9GAMM</name>
<reference evidence="4" key="1">
    <citation type="submission" date="2016-10" db="EMBL/GenBank/DDBJ databases">
        <authorList>
            <person name="Varghese N."/>
            <person name="Submissions S."/>
        </authorList>
    </citation>
    <scope>NUCLEOTIDE SEQUENCE [LARGE SCALE GENOMIC DNA]</scope>
    <source>
        <strain evidence="4">CGMCC 1.6981</strain>
    </source>
</reference>
<feature type="transmembrane region" description="Helical" evidence="2">
    <location>
        <begin position="35"/>
        <end position="52"/>
    </location>
</feature>
<dbReference type="EMBL" id="FPBP01000001">
    <property type="protein sequence ID" value="SFU35632.1"/>
    <property type="molecule type" value="Genomic_DNA"/>
</dbReference>
<keyword evidence="2" id="KW-1133">Transmembrane helix</keyword>
<dbReference type="AlphaFoldDB" id="A0A1I7FHE8"/>
<dbReference type="RefSeq" id="WP_089792519.1">
    <property type="nucleotide sequence ID" value="NZ_FPBP01000001.1"/>
</dbReference>
<accession>A0A1I7FHE8</accession>
<keyword evidence="2" id="KW-0812">Transmembrane</keyword>
<feature type="region of interest" description="Disordered" evidence="1">
    <location>
        <begin position="119"/>
        <end position="142"/>
    </location>
</feature>
<gene>
    <name evidence="3" type="ORF">SAMN04487955_101489</name>
</gene>